<keyword evidence="10 12" id="KW-0560">Oxidoreductase</keyword>
<evidence type="ECO:0000256" key="1">
    <source>
        <dbReference type="ARBA" id="ARBA00000920"/>
    </source>
</evidence>
<comment type="catalytic activity">
    <reaction evidence="1 12">
        <text>a long-chain primary fatty alcohol + O2 = a long-chain fatty aldehyde + H2O2</text>
        <dbReference type="Rhea" id="RHEA:22756"/>
        <dbReference type="ChEBI" id="CHEBI:15379"/>
        <dbReference type="ChEBI" id="CHEBI:16240"/>
        <dbReference type="ChEBI" id="CHEBI:17176"/>
        <dbReference type="ChEBI" id="CHEBI:77396"/>
        <dbReference type="EC" id="1.1.3.20"/>
    </reaction>
</comment>
<dbReference type="Gene3D" id="3.50.50.60">
    <property type="entry name" value="FAD/NAD(P)-binding domain"/>
    <property type="match status" value="2"/>
</dbReference>
<evidence type="ECO:0000256" key="9">
    <source>
        <dbReference type="ARBA" id="ARBA00022989"/>
    </source>
</evidence>
<dbReference type="GO" id="GO:0016020">
    <property type="term" value="C:membrane"/>
    <property type="evidence" value="ECO:0007669"/>
    <property type="project" value="UniProtKB-SubCell"/>
</dbReference>
<dbReference type="SUPFAM" id="SSF51905">
    <property type="entry name" value="FAD/NAD(P)-binding domain"/>
    <property type="match status" value="1"/>
</dbReference>
<comment type="function">
    <text evidence="2 12">Long-chain fatty alcohol oxidase involved in the omega-oxidation pathway of lipid degradation.</text>
</comment>
<dbReference type="InterPro" id="IPR007867">
    <property type="entry name" value="GMC_OxRtase_C"/>
</dbReference>
<sequence length="765" mass="83627">MEGETEKIRQGHPLLRGKKREKGEYSHGFSKAQIESLSAICATIIPSVPPEDLHVSNGKEGPLSKVLEEFYMASGSDFNVPDEVAERLVKRCMKEARILVGVVLWLLATRLGTFLLCGFLSITWDFPFMHKFSELPLEKREIVLKRWSRETKITPLRMFFMLVKLLSQYIFYSLTDEKSQNRTWKAIGYSLPNNLEQDLMTEPRRNRPLDKGIVETIHLDASSLIENLVQKNLNVTPSNKGDPYCIECDVVICGSGCGGGVAAAVLAKAGYKVVILEKGNYFTNKDYTSLEGPSMNELYESGGILSTLDGKMMIVAGSTVGGGSAVNWSACIKTPNNVLQEWAQKSELSLFMSKEYATAMDEVFVRLGVTCKCEEEGFQNKVLRKGCEKLGLPVENVGRNSSDRHFCGTCSYGCRTGEKRGTDTTWLVDAVNNGAVILTGVKAEKFILMDNISGSKKMKCAGVIANSINPNISKRFEIRANVTISSCGSLLTPPLMTASGLTNPNIGRHLHLHPAIFTWGYFPDTNPDLKGKVFEGGIITSISKVETPSSENSNSSSTPRAIIEAAALGPGSTAGLLPWVSGLDAKHRMSRYSRTAHLFALTRDQGSGVIVGEGRINYRLQSIDKENLKYGLRQALRILVAAGASEVGTHRSDGLRLKCRGIGEEELQQFLDEIEVPSGPGSKSQVWGLMSTAHQIGSCRMGVTEEDGAVDPNGESWEAEGLFVCDGSVLPSAVGVNPMITIQSVALCISNRIVELMKEREVKRG</sequence>
<dbReference type="Pfam" id="PF05199">
    <property type="entry name" value="GMC_oxred_C"/>
    <property type="match status" value="1"/>
</dbReference>
<dbReference type="InterPro" id="IPR000172">
    <property type="entry name" value="GMC_OxRdtase_N"/>
</dbReference>
<comment type="caution">
    <text evidence="18">The sequence shown here is derived from an EMBL/GenBank/DDBJ whole genome shotgun (WGS) entry which is preliminary data.</text>
</comment>
<organism evidence="18 19">
    <name type="scientific">Rhynchospora breviuscula</name>
    <dbReference type="NCBI Taxonomy" id="2022672"/>
    <lineage>
        <taxon>Eukaryota</taxon>
        <taxon>Viridiplantae</taxon>
        <taxon>Streptophyta</taxon>
        <taxon>Embryophyta</taxon>
        <taxon>Tracheophyta</taxon>
        <taxon>Spermatophyta</taxon>
        <taxon>Magnoliopsida</taxon>
        <taxon>Liliopsida</taxon>
        <taxon>Poales</taxon>
        <taxon>Cyperaceae</taxon>
        <taxon>Cyperoideae</taxon>
        <taxon>Rhynchosporeae</taxon>
        <taxon>Rhynchospora</taxon>
    </lineage>
</organism>
<evidence type="ECO:0000256" key="7">
    <source>
        <dbReference type="ARBA" id="ARBA00022692"/>
    </source>
</evidence>
<feature type="transmembrane region" description="Helical" evidence="16">
    <location>
        <begin position="98"/>
        <end position="124"/>
    </location>
</feature>
<gene>
    <name evidence="18" type="ORF">LUZ63_001766</name>
</gene>
<dbReference type="GO" id="GO:0046577">
    <property type="term" value="F:long-chain-alcohol oxidase activity"/>
    <property type="evidence" value="ECO:0007669"/>
    <property type="project" value="UniProtKB-EC"/>
</dbReference>
<evidence type="ECO:0000256" key="4">
    <source>
        <dbReference type="ARBA" id="ARBA00010790"/>
    </source>
</evidence>
<evidence type="ECO:0000256" key="12">
    <source>
        <dbReference type="PIRNR" id="PIRNR028937"/>
    </source>
</evidence>
<dbReference type="Proteomes" id="UP001151287">
    <property type="component" value="Unassembled WGS sequence"/>
</dbReference>
<evidence type="ECO:0000256" key="3">
    <source>
        <dbReference type="ARBA" id="ARBA00004370"/>
    </source>
</evidence>
<dbReference type="InterPro" id="IPR001763">
    <property type="entry name" value="Rhodanese-like_dom"/>
</dbReference>
<evidence type="ECO:0000256" key="13">
    <source>
        <dbReference type="PIRSR" id="PIRSR028937-1"/>
    </source>
</evidence>
<feature type="domain" description="Rhodanese" evidence="17">
    <location>
        <begin position="250"/>
        <end position="291"/>
    </location>
</feature>
<dbReference type="PANTHER" id="PTHR46056">
    <property type="entry name" value="LONG-CHAIN-ALCOHOL OXIDASE"/>
    <property type="match status" value="1"/>
</dbReference>
<dbReference type="InterPro" id="IPR012400">
    <property type="entry name" value="Long_Oxdase"/>
</dbReference>
<comment type="subcellular location">
    <subcellularLocation>
        <location evidence="3 12">Membrane</location>
    </subcellularLocation>
</comment>
<dbReference type="Pfam" id="PF00732">
    <property type="entry name" value="GMC_oxred_N"/>
    <property type="match status" value="1"/>
</dbReference>
<evidence type="ECO:0000256" key="2">
    <source>
        <dbReference type="ARBA" id="ARBA00003842"/>
    </source>
</evidence>
<keyword evidence="19" id="KW-1185">Reference proteome</keyword>
<feature type="active site" description="Proton acceptor" evidence="13">
    <location>
        <position position="694"/>
    </location>
</feature>
<proteinExistence type="inferred from homology"/>
<dbReference type="AlphaFoldDB" id="A0A9Q0CXH9"/>
<keyword evidence="9 16" id="KW-1133">Transmembrane helix</keyword>
<name>A0A9Q0CXH9_9POAL</name>
<reference evidence="18" key="1">
    <citation type="journal article" date="2022" name="Cell">
        <title>Repeat-based holocentromeres influence genome architecture and karyotype evolution.</title>
        <authorList>
            <person name="Hofstatter P.G."/>
            <person name="Thangavel G."/>
            <person name="Lux T."/>
            <person name="Neumann P."/>
            <person name="Vondrak T."/>
            <person name="Novak P."/>
            <person name="Zhang M."/>
            <person name="Costa L."/>
            <person name="Castellani M."/>
            <person name="Scott A."/>
            <person name="Toegelov H."/>
            <person name="Fuchs J."/>
            <person name="Mata-Sucre Y."/>
            <person name="Dias Y."/>
            <person name="Vanzela A.L.L."/>
            <person name="Huettel B."/>
            <person name="Almeida C.C.S."/>
            <person name="Simkova H."/>
            <person name="Souza G."/>
            <person name="Pedrosa-Harand A."/>
            <person name="Macas J."/>
            <person name="Mayer K.F.X."/>
            <person name="Houben A."/>
            <person name="Marques A."/>
        </authorList>
    </citation>
    <scope>NUCLEOTIDE SEQUENCE</scope>
    <source>
        <strain evidence="18">RhyBre1mFocal</strain>
    </source>
</reference>
<accession>A0A9Q0CXH9</accession>
<keyword evidence="7 16" id="KW-0812">Transmembrane</keyword>
<keyword evidence="11 12" id="KW-0472">Membrane</keyword>
<dbReference type="GO" id="GO:0050660">
    <property type="term" value="F:flavin adenine dinucleotide binding"/>
    <property type="evidence" value="ECO:0007669"/>
    <property type="project" value="InterPro"/>
</dbReference>
<protein>
    <recommendedName>
        <fullName evidence="5 12">Long-chain-alcohol oxidase</fullName>
        <ecNumber evidence="5 12">1.1.3.20</ecNumber>
    </recommendedName>
</protein>
<keyword evidence="6" id="KW-0285">Flavoprotein</keyword>
<evidence type="ECO:0000256" key="8">
    <source>
        <dbReference type="ARBA" id="ARBA00022827"/>
    </source>
</evidence>
<evidence type="ECO:0000256" key="5">
    <source>
        <dbReference type="ARBA" id="ARBA00013125"/>
    </source>
</evidence>
<dbReference type="PIRSF" id="PIRSF028937">
    <property type="entry name" value="Lg_Ch_AO"/>
    <property type="match status" value="1"/>
</dbReference>
<feature type="region of interest" description="Disordered" evidence="15">
    <location>
        <begin position="1"/>
        <end position="22"/>
    </location>
</feature>
<feature type="binding site" evidence="14">
    <location>
        <begin position="248"/>
        <end position="263"/>
    </location>
    <ligand>
        <name>FAD</name>
        <dbReference type="ChEBI" id="CHEBI:57692"/>
    </ligand>
</feature>
<keyword evidence="8 14" id="KW-0274">FAD</keyword>
<dbReference type="PANTHER" id="PTHR46056:SF12">
    <property type="entry name" value="LONG-CHAIN-ALCOHOL OXIDASE"/>
    <property type="match status" value="1"/>
</dbReference>
<dbReference type="Pfam" id="PF00890">
    <property type="entry name" value="FAD_binding_2"/>
    <property type="match status" value="1"/>
</dbReference>
<evidence type="ECO:0000313" key="19">
    <source>
        <dbReference type="Proteomes" id="UP001151287"/>
    </source>
</evidence>
<comment type="similarity">
    <text evidence="4 12">Belongs to the GMC oxidoreductase family.</text>
</comment>
<evidence type="ECO:0000256" key="11">
    <source>
        <dbReference type="ARBA" id="ARBA00023136"/>
    </source>
</evidence>
<evidence type="ECO:0000256" key="16">
    <source>
        <dbReference type="SAM" id="Phobius"/>
    </source>
</evidence>
<evidence type="ECO:0000256" key="6">
    <source>
        <dbReference type="ARBA" id="ARBA00022630"/>
    </source>
</evidence>
<dbReference type="PROSITE" id="PS50206">
    <property type="entry name" value="RHODANESE_3"/>
    <property type="match status" value="1"/>
</dbReference>
<dbReference type="OrthoDB" id="269227at2759"/>
<evidence type="ECO:0000256" key="14">
    <source>
        <dbReference type="PIRSR" id="PIRSR028937-2"/>
    </source>
</evidence>
<evidence type="ECO:0000256" key="10">
    <source>
        <dbReference type="ARBA" id="ARBA00023002"/>
    </source>
</evidence>
<evidence type="ECO:0000259" key="17">
    <source>
        <dbReference type="PROSITE" id="PS50206"/>
    </source>
</evidence>
<evidence type="ECO:0000313" key="18">
    <source>
        <dbReference type="EMBL" id="KAJ1701987.1"/>
    </source>
</evidence>
<evidence type="ECO:0000256" key="15">
    <source>
        <dbReference type="SAM" id="MobiDB-lite"/>
    </source>
</evidence>
<dbReference type="EMBL" id="JAMQYH010000001">
    <property type="protein sequence ID" value="KAJ1701987.1"/>
    <property type="molecule type" value="Genomic_DNA"/>
</dbReference>
<dbReference type="EC" id="1.1.3.20" evidence="5 12"/>
<dbReference type="InterPro" id="IPR003953">
    <property type="entry name" value="FAD-dep_OxRdtase_2_FAD-bd"/>
</dbReference>
<dbReference type="InterPro" id="IPR036188">
    <property type="entry name" value="FAD/NAD-bd_sf"/>
</dbReference>